<evidence type="ECO:0000313" key="2">
    <source>
        <dbReference type="EMBL" id="KAK5694805.1"/>
    </source>
</evidence>
<proteinExistence type="predicted"/>
<gene>
    <name evidence="2" type="ORF">LTR97_009395</name>
</gene>
<dbReference type="AlphaFoldDB" id="A0AAN7ZS31"/>
<evidence type="ECO:0000313" key="3">
    <source>
        <dbReference type="Proteomes" id="UP001310594"/>
    </source>
</evidence>
<accession>A0AAN7ZS31</accession>
<protein>
    <submittedName>
        <fullName evidence="2">Uncharacterized protein</fullName>
    </submittedName>
</protein>
<sequence>MSIGTFELPDTGDDVPVYMYPVLKQGKHMAYAYYLKEVDGMRKERRIKRHQMCVKWSDNRLDYGKHFLGDEGLKCFGDTREAEVAHKEWVLEAWKKNTGLEMPGYVVDRGQVPWALVPNKWVTVKATEEEKVKPEIVQRVGDDGGERRQVPRDVLPPKRVPVKRVWEGMVEFDGEWSAGEDEVGDFRKGTDLPVRAKSASKRRKTRSALPTKGMAVEHAEQEILGGAQLPSALERTSIDLTMDGDEESVLVKVEKEKETPRADHSAAGRSAAHVAELDEDEEDLEGQLKEILVEEKKVRLENKLRAFRKRKRIESK</sequence>
<feature type="region of interest" description="Disordered" evidence="1">
    <location>
        <begin position="255"/>
        <end position="282"/>
    </location>
</feature>
<organism evidence="2 3">
    <name type="scientific">Elasticomyces elasticus</name>
    <dbReference type="NCBI Taxonomy" id="574655"/>
    <lineage>
        <taxon>Eukaryota</taxon>
        <taxon>Fungi</taxon>
        <taxon>Dikarya</taxon>
        <taxon>Ascomycota</taxon>
        <taxon>Pezizomycotina</taxon>
        <taxon>Dothideomycetes</taxon>
        <taxon>Dothideomycetidae</taxon>
        <taxon>Mycosphaerellales</taxon>
        <taxon>Teratosphaeriaceae</taxon>
        <taxon>Elasticomyces</taxon>
    </lineage>
</organism>
<reference evidence="2" key="1">
    <citation type="submission" date="2023-08" db="EMBL/GenBank/DDBJ databases">
        <title>Black Yeasts Isolated from many extreme environments.</title>
        <authorList>
            <person name="Coleine C."/>
            <person name="Stajich J.E."/>
            <person name="Selbmann L."/>
        </authorList>
    </citation>
    <scope>NUCLEOTIDE SEQUENCE</scope>
    <source>
        <strain evidence="2">CCFEE 5810</strain>
    </source>
</reference>
<evidence type="ECO:0000256" key="1">
    <source>
        <dbReference type="SAM" id="MobiDB-lite"/>
    </source>
</evidence>
<dbReference type="Proteomes" id="UP001310594">
    <property type="component" value="Unassembled WGS sequence"/>
</dbReference>
<comment type="caution">
    <text evidence="2">The sequence shown here is derived from an EMBL/GenBank/DDBJ whole genome shotgun (WGS) entry which is preliminary data.</text>
</comment>
<feature type="compositionally biased region" description="Basic and acidic residues" evidence="1">
    <location>
        <begin position="255"/>
        <end position="266"/>
    </location>
</feature>
<name>A0AAN7ZS31_9PEZI</name>
<dbReference type="EMBL" id="JAVRQU010000015">
    <property type="protein sequence ID" value="KAK5694805.1"/>
    <property type="molecule type" value="Genomic_DNA"/>
</dbReference>